<keyword evidence="3" id="KW-1185">Reference proteome</keyword>
<reference evidence="2" key="1">
    <citation type="submission" date="2023-03" db="EMBL/GenBank/DDBJ databases">
        <title>Chromosome-scale reference genome and RAD-based genetic map of yellow starthistle (Centaurea solstitialis) reveal putative structural variation and QTLs associated with invader traits.</title>
        <authorList>
            <person name="Reatini B."/>
            <person name="Cang F.A."/>
            <person name="Jiang Q."/>
            <person name="Mckibben M.T.W."/>
            <person name="Barker M.S."/>
            <person name="Rieseberg L.H."/>
            <person name="Dlugosch K.M."/>
        </authorList>
    </citation>
    <scope>NUCLEOTIDE SEQUENCE</scope>
    <source>
        <strain evidence="2">CAN-66</strain>
        <tissue evidence="2">Leaf</tissue>
    </source>
</reference>
<dbReference type="EMBL" id="JARYMX010000008">
    <property type="protein sequence ID" value="KAJ9538018.1"/>
    <property type="molecule type" value="Genomic_DNA"/>
</dbReference>
<feature type="region of interest" description="Disordered" evidence="1">
    <location>
        <begin position="396"/>
        <end position="423"/>
    </location>
</feature>
<dbReference type="AlphaFoldDB" id="A0AA38S928"/>
<dbReference type="PANTHER" id="PTHR36325:SF1">
    <property type="entry name" value="MYOSIN-2 HEAVY CHAIN-LIKE PROTEIN"/>
    <property type="match status" value="1"/>
</dbReference>
<dbReference type="Proteomes" id="UP001172457">
    <property type="component" value="Chromosome 8"/>
</dbReference>
<feature type="compositionally biased region" description="Polar residues" evidence="1">
    <location>
        <begin position="16"/>
        <end position="36"/>
    </location>
</feature>
<feature type="compositionally biased region" description="Basic and acidic residues" evidence="1">
    <location>
        <begin position="396"/>
        <end position="410"/>
    </location>
</feature>
<organism evidence="2 3">
    <name type="scientific">Centaurea solstitialis</name>
    <name type="common">yellow star-thistle</name>
    <dbReference type="NCBI Taxonomy" id="347529"/>
    <lineage>
        <taxon>Eukaryota</taxon>
        <taxon>Viridiplantae</taxon>
        <taxon>Streptophyta</taxon>
        <taxon>Embryophyta</taxon>
        <taxon>Tracheophyta</taxon>
        <taxon>Spermatophyta</taxon>
        <taxon>Magnoliopsida</taxon>
        <taxon>eudicotyledons</taxon>
        <taxon>Gunneridae</taxon>
        <taxon>Pentapetalae</taxon>
        <taxon>asterids</taxon>
        <taxon>campanulids</taxon>
        <taxon>Asterales</taxon>
        <taxon>Asteraceae</taxon>
        <taxon>Carduoideae</taxon>
        <taxon>Cardueae</taxon>
        <taxon>Centaureinae</taxon>
        <taxon>Centaurea</taxon>
    </lineage>
</organism>
<evidence type="ECO:0000256" key="1">
    <source>
        <dbReference type="SAM" id="MobiDB-lite"/>
    </source>
</evidence>
<protein>
    <submittedName>
        <fullName evidence="2">Uncharacterized protein</fullName>
    </submittedName>
</protein>
<sequence>MDLGCLDLGCIEKQITQTSADSDVNPNDSMPSTSKPSKNKVSREANQPSPRALNRLTGLIKKPPRRKTSPLSWFPRKKGDSYLKRKLKLLQEVDGMNSTLDETLGDTNPHFSKVLREKIAVREAAHKAIEARKAALVEASWCRILRAARIESKEAETLLVKAEKSAVEAFESAKEIGVIMYDIPDCPRKHCEIETSAVNGGECTTTTHMVKTTFDTAFEVDKQVAAAVKAAFVRLSSSSSIGKEEFKELLKRISQNPDLDESYQEIPKCESNVGPDFETGSHKNETESVKEKQENLVDMMLVRLRCLQEEELNSLATIVATCGLNAALAEAENTFPTSGVNNGGRDLLKEGRTVNSSTVDGQASKKQQAHEELPGLDKFLVKRMTRLEREIQDAKNARTKETRDKLHSEEQNVSSGMENLFDKDNKNSKDVQIVPGLGSMLTKHTSKLEKEIEESKRKCGNEYEPRCKRNERLKQETKEIPSLGEVLVKRVSRLEREVQEAKEKENVDTNKERGVKEKEKDKETNGVESLDKVLVKHVSRLEKAKMGTKEEVTVKRRDRKAELEQNQGSLDQIMVKHKSRLEREKVGGGVQESDMAIKNPLIAKREAREKELQDAWGGMSFGNSIRPHLSRLQRDQASFHLNSTFILPNQTNTAAWRKAEEEERRGTEEAKVV</sequence>
<feature type="region of interest" description="Disordered" evidence="1">
    <location>
        <begin position="269"/>
        <end position="291"/>
    </location>
</feature>
<name>A0AA38S928_9ASTR</name>
<comment type="caution">
    <text evidence="2">The sequence shown here is derived from an EMBL/GenBank/DDBJ whole genome shotgun (WGS) entry which is preliminary data.</text>
</comment>
<feature type="region of interest" description="Disordered" evidence="1">
    <location>
        <begin position="16"/>
        <end position="52"/>
    </location>
</feature>
<feature type="compositionally biased region" description="Basic and acidic residues" evidence="1">
    <location>
        <begin position="279"/>
        <end position="291"/>
    </location>
</feature>
<feature type="region of interest" description="Disordered" evidence="1">
    <location>
        <begin position="498"/>
        <end position="524"/>
    </location>
</feature>
<accession>A0AA38S928</accession>
<evidence type="ECO:0000313" key="3">
    <source>
        <dbReference type="Proteomes" id="UP001172457"/>
    </source>
</evidence>
<feature type="region of interest" description="Disordered" evidence="1">
    <location>
        <begin position="654"/>
        <end position="673"/>
    </location>
</feature>
<evidence type="ECO:0000313" key="2">
    <source>
        <dbReference type="EMBL" id="KAJ9538018.1"/>
    </source>
</evidence>
<feature type="compositionally biased region" description="Basic and acidic residues" evidence="1">
    <location>
        <begin position="657"/>
        <end position="673"/>
    </location>
</feature>
<dbReference type="PANTHER" id="PTHR36325">
    <property type="entry name" value="MYOSIN-2 HEAVY CHAIN-LIKE PROTEIN"/>
    <property type="match status" value="1"/>
</dbReference>
<proteinExistence type="predicted"/>
<gene>
    <name evidence="2" type="ORF">OSB04_030751</name>
</gene>